<evidence type="ECO:0000256" key="1">
    <source>
        <dbReference type="SAM" id="Phobius"/>
    </source>
</evidence>
<keyword evidence="1" id="KW-0812">Transmembrane</keyword>
<comment type="caution">
    <text evidence="2">The sequence shown here is derived from an EMBL/GenBank/DDBJ whole genome shotgun (WGS) entry which is preliminary data.</text>
</comment>
<reference evidence="2 3" key="1">
    <citation type="submission" date="2019-11" db="EMBL/GenBank/DDBJ databases">
        <title>Streptococcus uberis isolated from clinical mastitis cases on a southeastern Queensland dairy.</title>
        <authorList>
            <person name="Workentine M.L."/>
            <person name="Price R."/>
            <person name="Olchowy T."/>
        </authorList>
    </citation>
    <scope>NUCLEOTIDE SEQUENCE [LARGE SCALE GENOMIC DNA]</scope>
    <source>
        <strain evidence="2 3">OLC4459-A17</strain>
    </source>
</reference>
<dbReference type="Pfam" id="PF06993">
    <property type="entry name" value="DUF1304"/>
    <property type="match status" value="1"/>
</dbReference>
<dbReference type="Proteomes" id="UP000483839">
    <property type="component" value="Unassembled WGS sequence"/>
</dbReference>
<dbReference type="EMBL" id="WLXI01000024">
    <property type="protein sequence ID" value="MTD01181.1"/>
    <property type="molecule type" value="Genomic_DNA"/>
</dbReference>
<dbReference type="InterPro" id="IPR009732">
    <property type="entry name" value="DUF1304"/>
</dbReference>
<feature type="transmembrane region" description="Helical" evidence="1">
    <location>
        <begin position="56"/>
        <end position="71"/>
    </location>
</feature>
<dbReference type="GeneID" id="93827132"/>
<proteinExistence type="predicted"/>
<organism evidence="2 3">
    <name type="scientific">Streptococcus uberis</name>
    <dbReference type="NCBI Taxonomy" id="1349"/>
    <lineage>
        <taxon>Bacteria</taxon>
        <taxon>Bacillati</taxon>
        <taxon>Bacillota</taxon>
        <taxon>Bacilli</taxon>
        <taxon>Lactobacillales</taxon>
        <taxon>Streptococcaceae</taxon>
        <taxon>Streptococcus</taxon>
    </lineage>
</organism>
<keyword evidence="1" id="KW-0472">Membrane</keyword>
<dbReference type="AlphaFoldDB" id="A0A6L6G6Z5"/>
<name>A0A6L6G6Z5_STRUB</name>
<dbReference type="PANTHER" id="PTHR38446:SF1">
    <property type="entry name" value="BLL0914 PROTEIN"/>
    <property type="match status" value="1"/>
</dbReference>
<dbReference type="PANTHER" id="PTHR38446">
    <property type="entry name" value="BLL0914 PROTEIN"/>
    <property type="match status" value="1"/>
</dbReference>
<keyword evidence="1" id="KW-1133">Transmembrane helix</keyword>
<protein>
    <submittedName>
        <fullName evidence="2">DUF1304 family protein</fullName>
    </submittedName>
</protein>
<sequence>MSLILIIVATLAALEQLYIMYLETFKTSSVSTQKAFHLSEESLRDKTIANLFKNQGVYNGLIAIFLLYGLFISQNSEIVALFLIYIIVVAGYGAMTVDKKIFLKQGGLAILALSSMFF</sequence>
<evidence type="ECO:0000313" key="2">
    <source>
        <dbReference type="EMBL" id="MTD01181.1"/>
    </source>
</evidence>
<gene>
    <name evidence="2" type="ORF">GKS16_02635</name>
</gene>
<accession>A0A6L6G6Z5</accession>
<dbReference type="RefSeq" id="WP_037593075.1">
    <property type="nucleotide sequence ID" value="NZ_JADFBG010000001.1"/>
</dbReference>
<evidence type="ECO:0000313" key="3">
    <source>
        <dbReference type="Proteomes" id="UP000483839"/>
    </source>
</evidence>
<feature type="transmembrane region" description="Helical" evidence="1">
    <location>
        <begin position="78"/>
        <end position="95"/>
    </location>
</feature>